<reference evidence="1 2" key="1">
    <citation type="submission" date="2021-08" db="EMBL/GenBank/DDBJ databases">
        <title>Caldovatus sediminis gen. nov., sp. nov., a moderately thermophilic bacterium isolated from a hot spring.</title>
        <authorList>
            <person name="Hu C.-J."/>
            <person name="Li W.-J."/>
            <person name="Xian W.-D."/>
        </authorList>
    </citation>
    <scope>NUCLEOTIDE SEQUENCE [LARGE SCALE GENOMIC DNA]</scope>
    <source>
        <strain evidence="1 2">SYSU G05006</strain>
    </source>
</reference>
<name>A0ABS7F5Z6_9PROT</name>
<proteinExistence type="predicted"/>
<dbReference type="EMBL" id="JAHZUY010000038">
    <property type="protein sequence ID" value="MBW8270382.1"/>
    <property type="molecule type" value="Genomic_DNA"/>
</dbReference>
<keyword evidence="2" id="KW-1185">Reference proteome</keyword>
<protein>
    <recommendedName>
        <fullName evidence="3">Antifreeze protein</fullName>
    </recommendedName>
</protein>
<gene>
    <name evidence="1" type="ORF">K1J50_12915</name>
</gene>
<dbReference type="Proteomes" id="UP001519924">
    <property type="component" value="Unassembled WGS sequence"/>
</dbReference>
<evidence type="ECO:0000313" key="1">
    <source>
        <dbReference type="EMBL" id="MBW8270382.1"/>
    </source>
</evidence>
<evidence type="ECO:0008006" key="3">
    <source>
        <dbReference type="Google" id="ProtNLM"/>
    </source>
</evidence>
<evidence type="ECO:0000313" key="2">
    <source>
        <dbReference type="Proteomes" id="UP001519924"/>
    </source>
</evidence>
<organism evidence="1 2">
    <name type="scientific">Caldovatus aquaticus</name>
    <dbReference type="NCBI Taxonomy" id="2865671"/>
    <lineage>
        <taxon>Bacteria</taxon>
        <taxon>Pseudomonadati</taxon>
        <taxon>Pseudomonadota</taxon>
        <taxon>Alphaproteobacteria</taxon>
        <taxon>Acetobacterales</taxon>
        <taxon>Roseomonadaceae</taxon>
        <taxon>Caldovatus</taxon>
    </lineage>
</organism>
<sequence>MRHPADFALFAWRSGWVFALRSARLAVEPAEAAASLAAMALEKQRACAEGWLAASRAALRGADAGAVAAAALAPARRRVSANHRALTRPFGADRGRR</sequence>
<dbReference type="RefSeq" id="WP_220118123.1">
    <property type="nucleotide sequence ID" value="NZ_JAHZUY010000038.1"/>
</dbReference>
<accession>A0ABS7F5Z6</accession>
<comment type="caution">
    <text evidence="1">The sequence shown here is derived from an EMBL/GenBank/DDBJ whole genome shotgun (WGS) entry which is preliminary data.</text>
</comment>